<evidence type="ECO:0000313" key="3">
    <source>
        <dbReference type="Proteomes" id="UP000006753"/>
    </source>
</evidence>
<dbReference type="InParanoid" id="K1WNX3"/>
<dbReference type="EMBL" id="JH921447">
    <property type="protein sequence ID" value="EKD14037.1"/>
    <property type="molecule type" value="Genomic_DNA"/>
</dbReference>
<evidence type="ECO:0000256" key="1">
    <source>
        <dbReference type="SAM" id="MobiDB-lite"/>
    </source>
</evidence>
<dbReference type="HOGENOM" id="CLU_2264312_0_0_1"/>
<feature type="region of interest" description="Disordered" evidence="1">
    <location>
        <begin position="1"/>
        <end position="30"/>
    </location>
</feature>
<dbReference type="Proteomes" id="UP000006753">
    <property type="component" value="Unassembled WGS sequence"/>
</dbReference>
<organism evidence="2 3">
    <name type="scientific">Marssonina brunnea f. sp. multigermtubi (strain MB_m1)</name>
    <name type="common">Marssonina leaf spot fungus</name>
    <dbReference type="NCBI Taxonomy" id="1072389"/>
    <lineage>
        <taxon>Eukaryota</taxon>
        <taxon>Fungi</taxon>
        <taxon>Dikarya</taxon>
        <taxon>Ascomycota</taxon>
        <taxon>Pezizomycotina</taxon>
        <taxon>Leotiomycetes</taxon>
        <taxon>Helotiales</taxon>
        <taxon>Drepanopezizaceae</taxon>
        <taxon>Drepanopeziza</taxon>
    </lineage>
</organism>
<dbReference type="AlphaFoldDB" id="K1WNX3"/>
<proteinExistence type="predicted"/>
<gene>
    <name evidence="2" type="ORF">MBM_07714</name>
</gene>
<keyword evidence="3" id="KW-1185">Reference proteome</keyword>
<accession>K1WNX3</accession>
<evidence type="ECO:0000313" key="2">
    <source>
        <dbReference type="EMBL" id="EKD14037.1"/>
    </source>
</evidence>
<protein>
    <submittedName>
        <fullName evidence="2">Uncharacterized protein</fullName>
    </submittedName>
</protein>
<reference evidence="2 3" key="1">
    <citation type="journal article" date="2012" name="BMC Genomics">
        <title>Sequencing the genome of Marssonina brunnea reveals fungus-poplar co-evolution.</title>
        <authorList>
            <person name="Zhu S."/>
            <person name="Cao Y.-Z."/>
            <person name="Jiang C."/>
            <person name="Tan B.-Y."/>
            <person name="Wang Z."/>
            <person name="Feng S."/>
            <person name="Zhang L."/>
            <person name="Su X.-H."/>
            <person name="Brejova B."/>
            <person name="Vinar T."/>
            <person name="Xu M."/>
            <person name="Wang M.-X."/>
            <person name="Zhang S.-G."/>
            <person name="Huang M.-R."/>
            <person name="Wu R."/>
            <person name="Zhou Y."/>
        </authorList>
    </citation>
    <scope>NUCLEOTIDE SEQUENCE [LARGE SCALE GENOMIC DNA]</scope>
    <source>
        <strain evidence="2 3">MB_m1</strain>
    </source>
</reference>
<sequence>MFTYGSSEDGKNVAGDVTQRKWSEENGLPGGRGGCLIIESCQVRQGFSRDHNHDDTLAYLKLKPSGCGDLCVGLWFSIERLRYCGKKHDLAADHESGPPANAV</sequence>
<name>K1WNX3_MARBU</name>
<dbReference type="KEGG" id="mbe:MBM_07714"/>